<dbReference type="STRING" id="75743.A0A401NP61"/>
<name>A0A401NP61_SCYTO</name>
<reference evidence="1 2" key="1">
    <citation type="journal article" date="2018" name="Nat. Ecol. Evol.">
        <title>Shark genomes provide insights into elasmobranch evolution and the origin of vertebrates.</title>
        <authorList>
            <person name="Hara Y"/>
            <person name="Yamaguchi K"/>
            <person name="Onimaru K"/>
            <person name="Kadota M"/>
            <person name="Koyanagi M"/>
            <person name="Keeley SD"/>
            <person name="Tatsumi K"/>
            <person name="Tanaka K"/>
            <person name="Motone F"/>
            <person name="Kageyama Y"/>
            <person name="Nozu R"/>
            <person name="Adachi N"/>
            <person name="Nishimura O"/>
            <person name="Nakagawa R"/>
            <person name="Tanegashima C"/>
            <person name="Kiyatake I"/>
            <person name="Matsumoto R"/>
            <person name="Murakumo K"/>
            <person name="Nishida K"/>
            <person name="Terakita A"/>
            <person name="Kuratani S"/>
            <person name="Sato K"/>
            <person name="Hyodo S Kuraku.S."/>
        </authorList>
    </citation>
    <scope>NUCLEOTIDE SEQUENCE [LARGE SCALE GENOMIC DNA]</scope>
</reference>
<sequence>MLEIDRRYAEDGDPAKLEKRKDLQASYDQLSTRKAVRQLRRARGRFTNVERRQGMLASQLGREAAAREIVQLRDGAGELVVVPDQINRVFEEFYERLYRSEGQMQEFLDCLEYSRLEERDRDILDGVIVEQEIKDAIGRMQLGKFAGPDGFCGDVHQCKCMKAS</sequence>
<dbReference type="AlphaFoldDB" id="A0A401NP61"/>
<evidence type="ECO:0000313" key="2">
    <source>
        <dbReference type="Proteomes" id="UP000288216"/>
    </source>
</evidence>
<evidence type="ECO:0000313" key="1">
    <source>
        <dbReference type="EMBL" id="GCB62639.1"/>
    </source>
</evidence>
<keyword evidence="2" id="KW-1185">Reference proteome</keyword>
<proteinExistence type="predicted"/>
<dbReference type="EMBL" id="BFAA01001258">
    <property type="protein sequence ID" value="GCB62639.1"/>
    <property type="molecule type" value="Genomic_DNA"/>
</dbReference>
<protein>
    <submittedName>
        <fullName evidence="1">Uncharacterized protein</fullName>
    </submittedName>
</protein>
<comment type="caution">
    <text evidence="1">The sequence shown here is derived from an EMBL/GenBank/DDBJ whole genome shotgun (WGS) entry which is preliminary data.</text>
</comment>
<dbReference type="Proteomes" id="UP000288216">
    <property type="component" value="Unassembled WGS sequence"/>
</dbReference>
<organism evidence="1 2">
    <name type="scientific">Scyliorhinus torazame</name>
    <name type="common">Cloudy catshark</name>
    <name type="synonym">Catulus torazame</name>
    <dbReference type="NCBI Taxonomy" id="75743"/>
    <lineage>
        <taxon>Eukaryota</taxon>
        <taxon>Metazoa</taxon>
        <taxon>Chordata</taxon>
        <taxon>Craniata</taxon>
        <taxon>Vertebrata</taxon>
        <taxon>Chondrichthyes</taxon>
        <taxon>Elasmobranchii</taxon>
        <taxon>Galeomorphii</taxon>
        <taxon>Galeoidea</taxon>
        <taxon>Carcharhiniformes</taxon>
        <taxon>Scyliorhinidae</taxon>
        <taxon>Scyliorhinus</taxon>
    </lineage>
</organism>
<gene>
    <name evidence="1" type="ORF">scyTo_0004281</name>
</gene>
<accession>A0A401NP61</accession>